<dbReference type="InterPro" id="IPR013783">
    <property type="entry name" value="Ig-like_fold"/>
</dbReference>
<comment type="subcellular location">
    <subcellularLocation>
        <location evidence="1">Membrane</location>
        <topology evidence="1">Single-pass type I membrane protein</topology>
    </subcellularLocation>
</comment>
<feature type="domain" description="Tyrosine-protein phosphatase" evidence="13">
    <location>
        <begin position="487"/>
        <end position="704"/>
    </location>
</feature>
<keyword evidence="9 12" id="KW-0472">Membrane</keyword>
<feature type="transmembrane region" description="Helical" evidence="12">
    <location>
        <begin position="421"/>
        <end position="445"/>
    </location>
</feature>
<dbReference type="GO" id="GO:0004725">
    <property type="term" value="F:protein tyrosine phosphatase activity"/>
    <property type="evidence" value="ECO:0007669"/>
    <property type="project" value="UniProtKB-EC"/>
</dbReference>
<dbReference type="Gene3D" id="2.60.40.10">
    <property type="entry name" value="Immunoglobulins"/>
    <property type="match status" value="3"/>
</dbReference>
<keyword evidence="5" id="KW-0677">Repeat</keyword>
<keyword evidence="3 12" id="KW-0812">Transmembrane</keyword>
<evidence type="ECO:0000256" key="7">
    <source>
        <dbReference type="ARBA" id="ARBA00022912"/>
    </source>
</evidence>
<keyword evidence="8 12" id="KW-1133">Transmembrane helix</keyword>
<dbReference type="Pfam" id="PF18861">
    <property type="entry name" value="PTP_tm"/>
    <property type="match status" value="1"/>
</dbReference>
<proteinExistence type="inferred from homology"/>
<sequence>MARRANSRNNTCIYCFCAIYSHNQYKDYKVQWTNGRLSNSVNTSNTSYTVTGLTPGVNYTFNVTAVAGDGVTAGTPASTSTFTNPDVVGNLQVSIKTTSSVSLNWNLSNGNSSSYRVQWNNGKVSNSTNTSNTSYTVTGLTPGVKYTFSVTAVAGDGVTAGAPASISIFTNPDVVTNLTASDQMTSSLSLNWNSSNGNSSFYRVQWTAGKVSNSTNTSNTSYAVTGLTPGVKYTFSVTAVAGDGVTAGAPASISIFTNASPVLDYNCEGPNRTTFLNLTWKDPLGSNQGFNITLSGENRHSVQSCGTVCNATNNSIGFLAKNYDDWMKDMTMTYLTVLKTNENTRSSVNTSIEIEIGNNKTGSVNGTNYINGPLDAQRKYSSALVLFTYLKITGGLVDISDSFFSISPFVTLLNPKPSNTVAIVLGVLSIIILMIIITIILVFIIQKRRTKKNETEIPVNTLSSIPVRVEDYEAYFKKQQADSNCGFAEEYENIKVVGTAQAKISALALENKVKNRYNNVLPYDISRVKLSKHGSTFDDYINANYIPGYNSKKEYIAAQGPLPVTVNEFWRMIWEKHVQTMVMLTRCNEQGRVKTAESREARHFHFTAWPDHGVPETTEVLINFRHLVREHMDHYSCNSPTIVHCSAGVGRTGTFIALDHLIFQIERESIVDIYGIVHNMRMHRPLMVQTEDQYVFLNQCAVDIIKSRMGTNVDLIYQNATAFHVYGNIR</sequence>
<evidence type="ECO:0000256" key="5">
    <source>
        <dbReference type="ARBA" id="ARBA00022737"/>
    </source>
</evidence>
<evidence type="ECO:0000256" key="8">
    <source>
        <dbReference type="ARBA" id="ARBA00022989"/>
    </source>
</evidence>
<dbReference type="GO" id="GO:0043235">
    <property type="term" value="C:receptor complex"/>
    <property type="evidence" value="ECO:0007669"/>
    <property type="project" value="TreeGrafter"/>
</dbReference>
<dbReference type="InterPro" id="IPR029021">
    <property type="entry name" value="Prot-tyrosine_phosphatase-like"/>
</dbReference>
<dbReference type="SMART" id="SM00194">
    <property type="entry name" value="PTPc"/>
    <property type="match status" value="1"/>
</dbReference>
<dbReference type="InterPro" id="IPR050713">
    <property type="entry name" value="RTP_Phos/Ushers"/>
</dbReference>
<dbReference type="GO" id="GO:0032502">
    <property type="term" value="P:developmental process"/>
    <property type="evidence" value="ECO:0007669"/>
    <property type="project" value="UniProtKB-ARBA"/>
</dbReference>
<evidence type="ECO:0000256" key="2">
    <source>
        <dbReference type="ARBA" id="ARBA00013064"/>
    </source>
</evidence>
<dbReference type="InterPro" id="IPR000387">
    <property type="entry name" value="Tyr_Pase_dom"/>
</dbReference>
<gene>
    <name evidence="16" type="ORF">P4O66_002659</name>
</gene>
<dbReference type="AlphaFoldDB" id="A0AAD9DQX6"/>
<dbReference type="InterPro" id="IPR003961">
    <property type="entry name" value="FN3_dom"/>
</dbReference>
<evidence type="ECO:0000256" key="11">
    <source>
        <dbReference type="ARBA" id="ARBA00025789"/>
    </source>
</evidence>
<dbReference type="PANTHER" id="PTHR46957:SF5">
    <property type="entry name" value="PROTEIN-TYROSINE-PHOSPHATASE"/>
    <property type="match status" value="1"/>
</dbReference>
<evidence type="ECO:0000256" key="4">
    <source>
        <dbReference type="ARBA" id="ARBA00022729"/>
    </source>
</evidence>
<dbReference type="Gene3D" id="3.90.190.10">
    <property type="entry name" value="Protein tyrosine phosphatase superfamily"/>
    <property type="match status" value="2"/>
</dbReference>
<dbReference type="PANTHER" id="PTHR46957">
    <property type="entry name" value="CYTOKINE RECEPTOR"/>
    <property type="match status" value="1"/>
</dbReference>
<feature type="domain" description="Tyrosine specific protein phosphatases" evidence="14">
    <location>
        <begin position="622"/>
        <end position="695"/>
    </location>
</feature>
<dbReference type="GO" id="GO:0016020">
    <property type="term" value="C:membrane"/>
    <property type="evidence" value="ECO:0007669"/>
    <property type="project" value="UniProtKB-SubCell"/>
</dbReference>
<protein>
    <recommendedName>
        <fullName evidence="2">protein-tyrosine-phosphatase</fullName>
        <ecNumber evidence="2">3.1.3.48</ecNumber>
    </recommendedName>
</protein>
<dbReference type="InterPro" id="IPR003595">
    <property type="entry name" value="Tyr_Pase_cat"/>
</dbReference>
<feature type="domain" description="Fibronectin type-III" evidence="15">
    <location>
        <begin position="1"/>
        <end position="86"/>
    </location>
</feature>
<dbReference type="InterPro" id="IPR041201">
    <property type="entry name" value="PTPRJ_TM"/>
</dbReference>
<evidence type="ECO:0000313" key="17">
    <source>
        <dbReference type="Proteomes" id="UP001239994"/>
    </source>
</evidence>
<dbReference type="SUPFAM" id="SSF52799">
    <property type="entry name" value="(Phosphotyrosine protein) phosphatases II"/>
    <property type="match status" value="1"/>
</dbReference>
<dbReference type="InterPro" id="IPR016130">
    <property type="entry name" value="Tyr_Pase_AS"/>
</dbReference>
<evidence type="ECO:0000256" key="6">
    <source>
        <dbReference type="ARBA" id="ARBA00022801"/>
    </source>
</evidence>
<keyword evidence="17" id="KW-1185">Reference proteome</keyword>
<accession>A0AAD9DQX6</accession>
<comment type="caution">
    <text evidence="16">The sequence shown here is derived from an EMBL/GenBank/DDBJ whole genome shotgun (WGS) entry which is preliminary data.</text>
</comment>
<evidence type="ECO:0000259" key="15">
    <source>
        <dbReference type="PROSITE" id="PS50853"/>
    </source>
</evidence>
<dbReference type="SUPFAM" id="SSF49265">
    <property type="entry name" value="Fibronectin type III"/>
    <property type="match status" value="2"/>
</dbReference>
<dbReference type="EC" id="3.1.3.48" evidence="2"/>
<evidence type="ECO:0000256" key="9">
    <source>
        <dbReference type="ARBA" id="ARBA00023136"/>
    </source>
</evidence>
<dbReference type="PROSITE" id="PS00383">
    <property type="entry name" value="TYR_PHOSPHATASE_1"/>
    <property type="match status" value="1"/>
</dbReference>
<name>A0AAD9DQX6_9TELE</name>
<dbReference type="CDD" id="cd00063">
    <property type="entry name" value="FN3"/>
    <property type="match status" value="3"/>
</dbReference>
<dbReference type="PROSITE" id="PS50056">
    <property type="entry name" value="TYR_PHOSPHATASE_2"/>
    <property type="match status" value="1"/>
</dbReference>
<dbReference type="EMBL" id="JAROKS010000022">
    <property type="protein sequence ID" value="KAK1788582.1"/>
    <property type="molecule type" value="Genomic_DNA"/>
</dbReference>
<evidence type="ECO:0000256" key="1">
    <source>
        <dbReference type="ARBA" id="ARBA00004479"/>
    </source>
</evidence>
<evidence type="ECO:0000259" key="13">
    <source>
        <dbReference type="PROSITE" id="PS50055"/>
    </source>
</evidence>
<dbReference type="Proteomes" id="UP001239994">
    <property type="component" value="Unassembled WGS sequence"/>
</dbReference>
<keyword evidence="4" id="KW-0732">Signal</keyword>
<evidence type="ECO:0000256" key="10">
    <source>
        <dbReference type="ARBA" id="ARBA00023180"/>
    </source>
</evidence>
<feature type="domain" description="Fibronectin type-III" evidence="15">
    <location>
        <begin position="87"/>
        <end position="174"/>
    </location>
</feature>
<dbReference type="InterPro" id="IPR000242">
    <property type="entry name" value="PTP_cat"/>
</dbReference>
<dbReference type="Pfam" id="PF00041">
    <property type="entry name" value="fn3"/>
    <property type="match status" value="3"/>
</dbReference>
<dbReference type="SMART" id="SM00060">
    <property type="entry name" value="FN3"/>
    <property type="match status" value="3"/>
</dbReference>
<comment type="similarity">
    <text evidence="11">Belongs to the protein-tyrosine phosphatase family. Receptor class 3 subfamily.</text>
</comment>
<keyword evidence="6" id="KW-0378">Hydrolase</keyword>
<evidence type="ECO:0000256" key="3">
    <source>
        <dbReference type="ARBA" id="ARBA00022692"/>
    </source>
</evidence>
<feature type="domain" description="Fibronectin type-III" evidence="15">
    <location>
        <begin position="175"/>
        <end position="262"/>
    </location>
</feature>
<evidence type="ECO:0000313" key="16">
    <source>
        <dbReference type="EMBL" id="KAK1788582.1"/>
    </source>
</evidence>
<evidence type="ECO:0000256" key="12">
    <source>
        <dbReference type="SAM" id="Phobius"/>
    </source>
</evidence>
<dbReference type="PROSITE" id="PS50055">
    <property type="entry name" value="TYR_PHOSPHATASE_PTP"/>
    <property type="match status" value="1"/>
</dbReference>
<keyword evidence="7" id="KW-0904">Protein phosphatase</keyword>
<evidence type="ECO:0000259" key="14">
    <source>
        <dbReference type="PROSITE" id="PS50056"/>
    </source>
</evidence>
<dbReference type="SMART" id="SM00404">
    <property type="entry name" value="PTPc_motif"/>
    <property type="match status" value="1"/>
</dbReference>
<keyword evidence="10" id="KW-0325">Glycoprotein</keyword>
<dbReference type="Pfam" id="PF00102">
    <property type="entry name" value="Y_phosphatase"/>
    <property type="match status" value="2"/>
</dbReference>
<organism evidence="16 17">
    <name type="scientific">Electrophorus voltai</name>
    <dbReference type="NCBI Taxonomy" id="2609070"/>
    <lineage>
        <taxon>Eukaryota</taxon>
        <taxon>Metazoa</taxon>
        <taxon>Chordata</taxon>
        <taxon>Craniata</taxon>
        <taxon>Vertebrata</taxon>
        <taxon>Euteleostomi</taxon>
        <taxon>Actinopterygii</taxon>
        <taxon>Neopterygii</taxon>
        <taxon>Teleostei</taxon>
        <taxon>Ostariophysi</taxon>
        <taxon>Gymnotiformes</taxon>
        <taxon>Gymnotoidei</taxon>
        <taxon>Gymnotidae</taxon>
        <taxon>Electrophorus</taxon>
    </lineage>
</organism>
<dbReference type="InterPro" id="IPR036116">
    <property type="entry name" value="FN3_sf"/>
</dbReference>
<dbReference type="PROSITE" id="PS50853">
    <property type="entry name" value="FN3"/>
    <property type="match status" value="3"/>
</dbReference>
<dbReference type="PRINTS" id="PR00700">
    <property type="entry name" value="PRTYPHPHTASE"/>
</dbReference>
<reference evidence="16" key="1">
    <citation type="submission" date="2023-03" db="EMBL/GenBank/DDBJ databases">
        <title>Electrophorus voltai genome.</title>
        <authorList>
            <person name="Bian C."/>
        </authorList>
    </citation>
    <scope>NUCLEOTIDE SEQUENCE</scope>
    <source>
        <strain evidence="16">CB-2022</strain>
        <tissue evidence="16">Muscle</tissue>
    </source>
</reference>